<dbReference type="AlphaFoldDB" id="A0A2D0KLJ7"/>
<evidence type="ECO:0000313" key="3">
    <source>
        <dbReference type="Proteomes" id="UP000222366"/>
    </source>
</evidence>
<proteinExistence type="predicted"/>
<dbReference type="EMBL" id="NJAJ01000032">
    <property type="protein sequence ID" value="PHM64303.1"/>
    <property type="molecule type" value="Genomic_DNA"/>
</dbReference>
<reference evidence="2 3" key="1">
    <citation type="journal article" date="2017" name="Nat. Microbiol.">
        <title>Natural product diversity associated with the nematode symbionts Photorhabdus and Xenorhabdus.</title>
        <authorList>
            <person name="Tobias N.J."/>
            <person name="Wolff H."/>
            <person name="Djahanschiri B."/>
            <person name="Grundmann F."/>
            <person name="Kronenwerth M."/>
            <person name="Shi Y.M."/>
            <person name="Simonyi S."/>
            <person name="Grun P."/>
            <person name="Shapiro-Ilan D."/>
            <person name="Pidot S.J."/>
            <person name="Stinear T.P."/>
            <person name="Ebersberger I."/>
            <person name="Bode H.B."/>
        </authorList>
    </citation>
    <scope>NUCLEOTIDE SEQUENCE [LARGE SCALE GENOMIC DNA]</scope>
    <source>
        <strain evidence="2 3">DSM 17904</strain>
    </source>
</reference>
<keyword evidence="1" id="KW-0472">Membrane</keyword>
<accession>A0A2D0KLJ7</accession>
<keyword evidence="1" id="KW-0812">Transmembrane</keyword>
<protein>
    <submittedName>
        <fullName evidence="2">MFS transporter</fullName>
    </submittedName>
</protein>
<evidence type="ECO:0000313" key="2">
    <source>
        <dbReference type="EMBL" id="PHM64303.1"/>
    </source>
</evidence>
<sequence length="77" mass="8598">MKPDGKLSGFAYCIGSPFKHKLQGVNSLITYLSNMLASLSVGMVMSDQAGWYILNIVSMVIIVGFVFWFISRNNRMC</sequence>
<dbReference type="RefSeq" id="WP_099111257.1">
    <property type="nucleotide sequence ID" value="NZ_CAWNRH010000107.1"/>
</dbReference>
<organism evidence="2 3">
    <name type="scientific">Xenorhabdus stockiae</name>
    <dbReference type="NCBI Taxonomy" id="351614"/>
    <lineage>
        <taxon>Bacteria</taxon>
        <taxon>Pseudomonadati</taxon>
        <taxon>Pseudomonadota</taxon>
        <taxon>Gammaproteobacteria</taxon>
        <taxon>Enterobacterales</taxon>
        <taxon>Morganellaceae</taxon>
        <taxon>Xenorhabdus</taxon>
    </lineage>
</organism>
<feature type="transmembrane region" description="Helical" evidence="1">
    <location>
        <begin position="51"/>
        <end position="70"/>
    </location>
</feature>
<name>A0A2D0KLJ7_9GAMM</name>
<keyword evidence="3" id="KW-1185">Reference proteome</keyword>
<comment type="caution">
    <text evidence="2">The sequence shown here is derived from an EMBL/GenBank/DDBJ whole genome shotgun (WGS) entry which is preliminary data.</text>
</comment>
<dbReference type="Proteomes" id="UP000222366">
    <property type="component" value="Unassembled WGS sequence"/>
</dbReference>
<evidence type="ECO:0000256" key="1">
    <source>
        <dbReference type="SAM" id="Phobius"/>
    </source>
</evidence>
<keyword evidence="1" id="KW-1133">Transmembrane helix</keyword>
<gene>
    <name evidence="2" type="ORF">Xsto_03146</name>
</gene>